<evidence type="ECO:0000256" key="1">
    <source>
        <dbReference type="SAM" id="MobiDB-lite"/>
    </source>
</evidence>
<accession>A0A2C5TL05</accession>
<dbReference type="GeneID" id="93361718"/>
<proteinExistence type="predicted"/>
<evidence type="ECO:0000256" key="2">
    <source>
        <dbReference type="SAM" id="SignalP"/>
    </source>
</evidence>
<feature type="signal peptide" evidence="2">
    <location>
        <begin position="1"/>
        <end position="23"/>
    </location>
</feature>
<gene>
    <name evidence="3" type="ORF">CYG68_01660</name>
</gene>
<name>A0A2C5TL05_MORMO</name>
<sequence length="342" mass="37588">MLRPILHTLIITGSLSLSAFSYADGPTLSLSVSQSGGSAQNDDGSPDATRPSESKSRILPIWGDEARARGYDLPEPFGVGYNYMNLRQDIVVDKIGFIMPTKIVVGEGLFKASVEGINIDAGHTREKTETHMLKLDSWVFPFMNVYGLYGKTKGKSDTTLAGGSVDVKMFGKIHNINLDSKIEGQPFKLDFEGKTYGAGVTFAGAYEQFFGTVDVNYTKTNLDILDGDIKALVVSPRVGYEFVFSPLIAGQGNTKLQVWTGAMYQDITQRFKGDISGLNLSLPGGMENMIPGDMKFDVEQHLAHKWSNLVGARLEVTRNFNIISEVGFNNRNSFFISGEFRF</sequence>
<evidence type="ECO:0000313" key="3">
    <source>
        <dbReference type="EMBL" id="MBE8611138.1"/>
    </source>
</evidence>
<feature type="chain" id="PRO_5041060833" description="Lipoprotein" evidence="2">
    <location>
        <begin position="24"/>
        <end position="342"/>
    </location>
</feature>
<reference evidence="3" key="1">
    <citation type="submission" date="2017-12" db="EMBL/GenBank/DDBJ databases">
        <title>Genome sequencing and analysis.</title>
        <authorList>
            <person name="Huang Y.-T."/>
        </authorList>
    </citation>
    <scope>NUCLEOTIDE SEQUENCE</scope>
    <source>
        <strain evidence="3">VGH116</strain>
    </source>
</reference>
<feature type="compositionally biased region" description="Polar residues" evidence="1">
    <location>
        <begin position="31"/>
        <end position="43"/>
    </location>
</feature>
<organism evidence="3 4">
    <name type="scientific">Morganella morganii</name>
    <name type="common">Proteus morganii</name>
    <dbReference type="NCBI Taxonomy" id="582"/>
    <lineage>
        <taxon>Bacteria</taxon>
        <taxon>Pseudomonadati</taxon>
        <taxon>Pseudomonadota</taxon>
        <taxon>Gammaproteobacteria</taxon>
        <taxon>Enterobacterales</taxon>
        <taxon>Morganellaceae</taxon>
        <taxon>Morganella</taxon>
    </lineage>
</organism>
<comment type="caution">
    <text evidence="3">The sequence shown here is derived from an EMBL/GenBank/DDBJ whole genome shotgun (WGS) entry which is preliminary data.</text>
</comment>
<keyword evidence="2" id="KW-0732">Signal</keyword>
<evidence type="ECO:0000313" key="4">
    <source>
        <dbReference type="Proteomes" id="UP000650477"/>
    </source>
</evidence>
<evidence type="ECO:0008006" key="5">
    <source>
        <dbReference type="Google" id="ProtNLM"/>
    </source>
</evidence>
<dbReference type="Proteomes" id="UP000650477">
    <property type="component" value="Unassembled WGS sequence"/>
</dbReference>
<dbReference type="AlphaFoldDB" id="A0A2C5TL05"/>
<protein>
    <recommendedName>
        <fullName evidence="5">Lipoprotein</fullName>
    </recommendedName>
</protein>
<dbReference type="EMBL" id="PKLF01000001">
    <property type="protein sequence ID" value="MBE8611138.1"/>
    <property type="molecule type" value="Genomic_DNA"/>
</dbReference>
<dbReference type="RefSeq" id="WP_004236191.1">
    <property type="nucleotide sequence ID" value="NZ_ABGYJJ040000001.1"/>
</dbReference>
<feature type="region of interest" description="Disordered" evidence="1">
    <location>
        <begin position="31"/>
        <end position="56"/>
    </location>
</feature>